<evidence type="ECO:0000313" key="5">
    <source>
        <dbReference type="Proteomes" id="UP000004324"/>
    </source>
</evidence>
<dbReference type="PROSITE" id="PS00061">
    <property type="entry name" value="ADH_SHORT"/>
    <property type="match status" value="1"/>
</dbReference>
<dbReference type="SUPFAM" id="SSF51735">
    <property type="entry name" value="NAD(P)-binding Rossmann-fold domains"/>
    <property type="match status" value="1"/>
</dbReference>
<proteinExistence type="inferred from homology"/>
<reference evidence="4 5" key="1">
    <citation type="journal article" date="2012" name="J. Bacteriol.">
        <title>Draft Genome Sequences for Two Metal-Reducing Pelosinus fermentans Strains Isolated from a Cr(VI)-Contaminated Site and for Type Strain R7.</title>
        <authorList>
            <person name="Brown S.D."/>
            <person name="Podar M."/>
            <person name="Klingeman D.M."/>
            <person name="Johnson C.M."/>
            <person name="Yang Z.K."/>
            <person name="Utturkar S.M."/>
            <person name="Land M.L."/>
            <person name="Mosher J.J."/>
            <person name="Hurt R.A.Jr."/>
            <person name="Phelps T.J."/>
            <person name="Palumbo A.V."/>
            <person name="Arkin A.P."/>
            <person name="Hazen T.C."/>
            <person name="Elias D.A."/>
        </authorList>
    </citation>
    <scope>NUCLEOTIDE SEQUENCE [LARGE SCALE GENOMIC DNA]</scope>
    <source>
        <strain evidence="4 5">B4</strain>
    </source>
</reference>
<keyword evidence="5" id="KW-1185">Reference proteome</keyword>
<dbReference type="GO" id="GO:0016020">
    <property type="term" value="C:membrane"/>
    <property type="evidence" value="ECO:0007669"/>
    <property type="project" value="TreeGrafter"/>
</dbReference>
<evidence type="ECO:0000256" key="2">
    <source>
        <dbReference type="ARBA" id="ARBA00023002"/>
    </source>
</evidence>
<dbReference type="GO" id="GO:0016491">
    <property type="term" value="F:oxidoreductase activity"/>
    <property type="evidence" value="ECO:0007669"/>
    <property type="project" value="UniProtKB-KW"/>
</dbReference>
<dbReference type="InterPro" id="IPR002347">
    <property type="entry name" value="SDR_fam"/>
</dbReference>
<dbReference type="InterPro" id="IPR036291">
    <property type="entry name" value="NAD(P)-bd_dom_sf"/>
</dbReference>
<dbReference type="PATRIC" id="fig|1149862.3.peg.1744"/>
<dbReference type="PRINTS" id="PR00081">
    <property type="entry name" value="GDHRDH"/>
</dbReference>
<evidence type="ECO:0000313" key="4">
    <source>
        <dbReference type="EMBL" id="EIW18802.1"/>
    </source>
</evidence>
<dbReference type="Proteomes" id="UP000004324">
    <property type="component" value="Unassembled WGS sequence"/>
</dbReference>
<dbReference type="EMBL" id="AKVJ01000022">
    <property type="protein sequence ID" value="EIW18802.1"/>
    <property type="molecule type" value="Genomic_DNA"/>
</dbReference>
<dbReference type="Pfam" id="PF00106">
    <property type="entry name" value="adh_short"/>
    <property type="match status" value="1"/>
</dbReference>
<dbReference type="InterPro" id="IPR020904">
    <property type="entry name" value="Sc_DH/Rdtase_CS"/>
</dbReference>
<protein>
    <submittedName>
        <fullName evidence="4">Short-chain dehydrogenase/reductase SDR</fullName>
    </submittedName>
</protein>
<sequence length="248" mass="27339" precursor="true">MRLTGNTVLISGGASGIGLALAERFLRNGNKVIICGRRPEKLMEAKEKFPELHTIVCDISAEEGRKDLYNRVTSTFPTMNVLVNNAGIQQRINLLDASMDWDYYRQEITANLEAPIHLSMLFIQHLTRQQKASIINVTSGLAFTPPAWVPIYGATKAALHSFTMSLRLQLSDTDVEVIEVAPPAVNTDLGGVGLHTFGAPVDDFAQAVFKGFEAEEKEIGFGSSLNVLRASRDMLDTIAQQNWDSFKK</sequence>
<dbReference type="Gene3D" id="3.40.50.720">
    <property type="entry name" value="NAD(P)-binding Rossmann-like Domain"/>
    <property type="match status" value="1"/>
</dbReference>
<comment type="caution">
    <text evidence="4">The sequence shown here is derived from an EMBL/GenBank/DDBJ whole genome shotgun (WGS) entry which is preliminary data.</text>
</comment>
<dbReference type="OrthoDB" id="9810734at2"/>
<gene>
    <name evidence="4" type="ORF">FB4_0327</name>
</gene>
<dbReference type="PRINTS" id="PR00080">
    <property type="entry name" value="SDRFAMILY"/>
</dbReference>
<dbReference type="RefSeq" id="WP_007933191.1">
    <property type="nucleotide sequence ID" value="NZ_AKVJ01000022.1"/>
</dbReference>
<dbReference type="PANTHER" id="PTHR44196:SF1">
    <property type="entry name" value="DEHYDROGENASE_REDUCTASE SDR FAMILY MEMBER 7B"/>
    <property type="match status" value="1"/>
</dbReference>
<keyword evidence="2" id="KW-0560">Oxidoreductase</keyword>
<organism evidence="4 5">
    <name type="scientific">Pelosinus fermentans B4</name>
    <dbReference type="NCBI Taxonomy" id="1149862"/>
    <lineage>
        <taxon>Bacteria</taxon>
        <taxon>Bacillati</taxon>
        <taxon>Bacillota</taxon>
        <taxon>Negativicutes</taxon>
        <taxon>Selenomonadales</taxon>
        <taxon>Sporomusaceae</taxon>
        <taxon>Pelosinus</taxon>
    </lineage>
</organism>
<evidence type="ECO:0000256" key="1">
    <source>
        <dbReference type="ARBA" id="ARBA00006484"/>
    </source>
</evidence>
<evidence type="ECO:0000256" key="3">
    <source>
        <dbReference type="RuleBase" id="RU000363"/>
    </source>
</evidence>
<accession>I9B115</accession>
<dbReference type="PANTHER" id="PTHR44196">
    <property type="entry name" value="DEHYDROGENASE/REDUCTASE SDR FAMILY MEMBER 7B"/>
    <property type="match status" value="1"/>
</dbReference>
<comment type="similarity">
    <text evidence="1 3">Belongs to the short-chain dehydrogenases/reductases (SDR) family.</text>
</comment>
<dbReference type="AlphaFoldDB" id="I9B115"/>
<name>I9B115_9FIRM</name>